<evidence type="ECO:0000256" key="18">
    <source>
        <dbReference type="ARBA" id="ARBA00023130"/>
    </source>
</evidence>
<dbReference type="Gene3D" id="1.10.1070.11">
    <property type="entry name" value="Phosphatidylinositol 3-/4-kinase, catalytic domain"/>
    <property type="match status" value="1"/>
</dbReference>
<evidence type="ECO:0000259" key="26">
    <source>
        <dbReference type="PROSITE" id="PS50290"/>
    </source>
</evidence>
<dbReference type="GO" id="GO:0048015">
    <property type="term" value="P:phosphatidylinositol-mediated signaling"/>
    <property type="evidence" value="ECO:0007669"/>
    <property type="project" value="TreeGrafter"/>
</dbReference>
<dbReference type="PROSITE" id="PS50290">
    <property type="entry name" value="PI3_4_KINASE_3"/>
    <property type="match status" value="1"/>
</dbReference>
<evidence type="ECO:0000256" key="5">
    <source>
        <dbReference type="ARBA" id="ARBA00012010"/>
    </source>
</evidence>
<dbReference type="PROSITE" id="PS51546">
    <property type="entry name" value="PI3K_RBD"/>
    <property type="match status" value="1"/>
</dbReference>
<dbReference type="FunFam" id="1.25.40.70:FF:000008">
    <property type="entry name" value="Phosphatidylinositol 4,5-bisphosphate 3-kinase catalytic subunit"/>
    <property type="match status" value="1"/>
</dbReference>
<proteinExistence type="inferred from homology"/>
<dbReference type="InterPro" id="IPR015433">
    <property type="entry name" value="PI3/4_kinase"/>
</dbReference>
<dbReference type="InterPro" id="IPR036940">
    <property type="entry name" value="PI3/4_kinase_cat_sf"/>
</dbReference>
<comment type="pathway">
    <text evidence="2">Phospholipid metabolism; phosphatidylinositol phosphate biosynthesis.</text>
</comment>
<keyword evidence="17" id="KW-0443">Lipid metabolism</keyword>
<comment type="similarity">
    <text evidence="4">Belongs to the PI3/PI4-kinase family. Type III PI4K subfamily.</text>
</comment>
<feature type="domain" description="C2 PI3K-type" evidence="30">
    <location>
        <begin position="320"/>
        <end position="487"/>
    </location>
</feature>
<dbReference type="GO" id="GO:0043491">
    <property type="term" value="P:phosphatidylinositol 3-kinase/protein kinase B signal transduction"/>
    <property type="evidence" value="ECO:0007669"/>
    <property type="project" value="InterPro"/>
</dbReference>
<dbReference type="Gene3D" id="2.60.40.150">
    <property type="entry name" value="C2 domain"/>
    <property type="match status" value="1"/>
</dbReference>
<dbReference type="GO" id="GO:0006954">
    <property type="term" value="P:inflammatory response"/>
    <property type="evidence" value="ECO:0007669"/>
    <property type="project" value="UniProtKB-KW"/>
</dbReference>
<dbReference type="EMBL" id="AGTP01079140">
    <property type="status" value="NOT_ANNOTATED_CDS"/>
    <property type="molecule type" value="Genomic_DNA"/>
</dbReference>
<sequence length="999" mass="114472">MPPGVDCPMEFWTKEENQSVVVDFLLPTGVYLNFPVSRNANLSTIKQVLWHRAQYEPLFHMLSDPEAYVFTCVNQTAEQQELEDEQRRLCDVQPFLPVLRLVAREGDRVKKLINSQISLLIGKGLHEFDSLRDPEVNDFRAKMRQFCEEAAARRQQLGWEAWLQYSFPLQLEPSARSLGAGNASRLPSRALLVNVKFEGSEESFTFQVSTKDMPLALMACALRKKATVFRRLLVEQPEDYTLQVNGRHEYLYGSYPLCQFQYICSCMHSGLTPHLTMVHSSSILAMRDEQSNPAPQVQKPRTKPPPIPVKKPSSVSLWSLEQPFCIDLIQGSKVNADERMKLVVQAGLFHGNEMLCKTVSSSEVSVCSEPVWRQRLEFDINVCDLPRMARLCFALYAVVEKAKKARSTKKKSKKADCPIAWANLMLFDYKDQLKTGERCLYMWPSVPGGPRTGSPTTTSVPQLQLREILERRGSGELYEHEKDLVWKMRHEVQERFPEALARLLLVTKWNKHEDVAQMLYLLCSWPELPVLSALELLDFSFPDCHVGSFAIKSLRKLTDDELFQYLLQLVQVLKYESYLDCELTKFLLDRALANRKIGHFLFWHLRYSEMHVPSVALRFGLIMEAYCRGSTHHMKVLMKQGEALSKLKALNDFVKVSSQKTTKPQTKELMHLCMRQETYLEALSHLQSPLDPSTLLAEVCVEQCTFMDSKMKPLWIMYSSEEAGSAGSVGIIFKNGDDLRQDMLTLQMIQLMDVLWKQEGLDLRMTPYGCLPTGDRTGLIEVVLHSDTIANIQLNKSNMAATAAFNKDALLNWLKSKNPGEALDRAIEEFTLSCAGYCVATYVLGIGDRHSDNIMIRESGQLFHIDFGHFLGNFKTKFGINRERVPFILTYDFVHVIQQGKTSNSEKFERFRGYCERAYTILRRHGLLFLHLFALMRAAGLPELSCSKDIQYLKDSLALGKTEEEALKHFRVKFNEALRESWKTKVNWLAHNVSKDNRQ</sequence>
<dbReference type="PROSITE" id="PS00915">
    <property type="entry name" value="PI3_4_KINASE_1"/>
    <property type="match status" value="1"/>
</dbReference>
<evidence type="ECO:0000256" key="19">
    <source>
        <dbReference type="ARBA" id="ARBA00023198"/>
    </source>
</evidence>
<dbReference type="GeneTree" id="ENSGT00940000159079"/>
<evidence type="ECO:0000259" key="30">
    <source>
        <dbReference type="PROSITE" id="PS51547"/>
    </source>
</evidence>
<dbReference type="Gene3D" id="1.25.40.70">
    <property type="entry name" value="Phosphatidylinositol 3-kinase, accessory domain (PIK)"/>
    <property type="match status" value="1"/>
</dbReference>
<dbReference type="AlphaFoldDB" id="I3MAN9"/>
<keyword evidence="8" id="KW-0145">Chemotaxis</keyword>
<dbReference type="SMART" id="SM00146">
    <property type="entry name" value="PI3Kc"/>
    <property type="match status" value="1"/>
</dbReference>
<dbReference type="GO" id="GO:0002250">
    <property type="term" value="P:adaptive immune response"/>
    <property type="evidence" value="ECO:0007669"/>
    <property type="project" value="UniProtKB-KW"/>
</dbReference>
<dbReference type="Pfam" id="PF00613">
    <property type="entry name" value="PI3Ka"/>
    <property type="match status" value="1"/>
</dbReference>
<dbReference type="UniPathway" id="UPA00220"/>
<comment type="subcellular location">
    <subcellularLocation>
        <location evidence="1">Cytoplasm</location>
    </subcellularLocation>
</comment>
<name>I3MAN9_ICTTR</name>
<evidence type="ECO:0000256" key="3">
    <source>
        <dbReference type="ARBA" id="ARBA00005189"/>
    </source>
</evidence>
<keyword evidence="32" id="KW-1185">Reference proteome</keyword>
<evidence type="ECO:0000259" key="27">
    <source>
        <dbReference type="PROSITE" id="PS51544"/>
    </source>
</evidence>
<evidence type="ECO:0000256" key="11">
    <source>
        <dbReference type="ARBA" id="ARBA00022679"/>
    </source>
</evidence>
<keyword evidence="7" id="KW-0963">Cytoplasm</keyword>
<organism evidence="31 32">
    <name type="scientific">Ictidomys tridecemlineatus</name>
    <name type="common">Thirteen-lined ground squirrel</name>
    <name type="synonym">Spermophilus tridecemlineatus</name>
    <dbReference type="NCBI Taxonomy" id="43179"/>
    <lineage>
        <taxon>Eukaryota</taxon>
        <taxon>Metazoa</taxon>
        <taxon>Chordata</taxon>
        <taxon>Craniata</taxon>
        <taxon>Vertebrata</taxon>
        <taxon>Euteleostomi</taxon>
        <taxon>Mammalia</taxon>
        <taxon>Eutheria</taxon>
        <taxon>Euarchontoglires</taxon>
        <taxon>Glires</taxon>
        <taxon>Rodentia</taxon>
        <taxon>Sciuromorpha</taxon>
        <taxon>Sciuridae</taxon>
        <taxon>Xerinae</taxon>
        <taxon>Marmotini</taxon>
        <taxon>Ictidomys</taxon>
    </lineage>
</organism>
<dbReference type="SUPFAM" id="SSF56112">
    <property type="entry name" value="Protein kinase-like (PK-like)"/>
    <property type="match status" value="1"/>
</dbReference>
<evidence type="ECO:0000256" key="1">
    <source>
        <dbReference type="ARBA" id="ARBA00004496"/>
    </source>
</evidence>
<dbReference type="InterPro" id="IPR018936">
    <property type="entry name" value="PI3/4_kinase_CS"/>
</dbReference>
<dbReference type="GO" id="GO:0030154">
    <property type="term" value="P:cell differentiation"/>
    <property type="evidence" value="ECO:0007669"/>
    <property type="project" value="UniProtKB-KW"/>
</dbReference>
<evidence type="ECO:0000259" key="28">
    <source>
        <dbReference type="PROSITE" id="PS51545"/>
    </source>
</evidence>
<keyword evidence="11" id="KW-0808">Transferase</keyword>
<dbReference type="GO" id="GO:0046934">
    <property type="term" value="F:1-phosphatidylinositol-4,5-bisphosphate 3-kinase activity"/>
    <property type="evidence" value="ECO:0007669"/>
    <property type="project" value="UniProtKB-EC"/>
</dbReference>
<reference evidence="32" key="1">
    <citation type="submission" date="2011-11" db="EMBL/GenBank/DDBJ databases">
        <title>The Draft Genome of Spermophilus tridecemlineatus.</title>
        <authorList>
            <consortium name="The Broad Institute Genome Assembly &amp; Analysis Group"/>
            <consortium name="Computational R&amp;D Group"/>
            <consortium name="and Sequencing Platform"/>
            <person name="Di Palma F."/>
            <person name="Alfoldi J."/>
            <person name="Johnson J."/>
            <person name="Berlin A."/>
            <person name="Gnerre S."/>
            <person name="Jaffe D."/>
            <person name="MacCallum I."/>
            <person name="Young S."/>
            <person name="Walker B.J."/>
            <person name="Lindblad-Toh K."/>
        </authorList>
    </citation>
    <scope>NUCLEOTIDE SEQUENCE [LARGE SCALE GENOMIC DNA]</scope>
</reference>
<feature type="domain" description="PI3K/PI4K catalytic" evidence="26">
    <location>
        <begin position="700"/>
        <end position="982"/>
    </location>
</feature>
<dbReference type="InterPro" id="IPR000341">
    <property type="entry name" value="PI3K_Ras-bd_dom"/>
</dbReference>
<reference evidence="31" key="2">
    <citation type="submission" date="2025-08" db="UniProtKB">
        <authorList>
            <consortium name="Ensembl"/>
        </authorList>
    </citation>
    <scope>IDENTIFICATION</scope>
</reference>
<evidence type="ECO:0000256" key="10">
    <source>
        <dbReference type="ARBA" id="ARBA00022588"/>
    </source>
</evidence>
<dbReference type="SUPFAM" id="SSF48371">
    <property type="entry name" value="ARM repeat"/>
    <property type="match status" value="1"/>
</dbReference>
<dbReference type="SMART" id="SM00144">
    <property type="entry name" value="PI3K_rbd"/>
    <property type="match status" value="1"/>
</dbReference>
<dbReference type="PROSITE" id="PS51545">
    <property type="entry name" value="PIK_HELICAL"/>
    <property type="match status" value="1"/>
</dbReference>
<feature type="domain" description="PI3K-ABD" evidence="27">
    <location>
        <begin position="16"/>
        <end position="105"/>
    </location>
</feature>
<dbReference type="InterPro" id="IPR000403">
    <property type="entry name" value="PI3/4_kinase_cat_dom"/>
</dbReference>
<dbReference type="SUPFAM" id="SSF49562">
    <property type="entry name" value="C2 domain (Calcium/lipid-binding domain, CaLB)"/>
    <property type="match status" value="1"/>
</dbReference>
<keyword evidence="19" id="KW-0395">Inflammatory response</keyword>
<dbReference type="SMART" id="SM00142">
    <property type="entry name" value="PI3K_C2"/>
    <property type="match status" value="1"/>
</dbReference>
<dbReference type="Pfam" id="PF00454">
    <property type="entry name" value="PI3_PI4_kinase"/>
    <property type="match status" value="1"/>
</dbReference>
<dbReference type="InterPro" id="IPR001263">
    <property type="entry name" value="PI3K_accessory_dom"/>
</dbReference>
<evidence type="ECO:0000256" key="8">
    <source>
        <dbReference type="ARBA" id="ARBA00022500"/>
    </source>
</evidence>
<dbReference type="GO" id="GO:0005829">
    <property type="term" value="C:cytosol"/>
    <property type="evidence" value="ECO:0007669"/>
    <property type="project" value="UniProtKB-ARBA"/>
</dbReference>
<evidence type="ECO:0000259" key="29">
    <source>
        <dbReference type="PROSITE" id="PS51546"/>
    </source>
</evidence>
<evidence type="ECO:0000256" key="23">
    <source>
        <dbReference type="ARBA" id="ARBA00067682"/>
    </source>
</evidence>
<evidence type="ECO:0000256" key="16">
    <source>
        <dbReference type="ARBA" id="ARBA00022859"/>
    </source>
</evidence>
<keyword evidence="9" id="KW-0597">Phosphoprotein</keyword>
<dbReference type="GO" id="GO:0010628">
    <property type="term" value="P:positive regulation of gene expression"/>
    <property type="evidence" value="ECO:0007669"/>
    <property type="project" value="UniProtKB-ARBA"/>
</dbReference>
<dbReference type="InterPro" id="IPR016024">
    <property type="entry name" value="ARM-type_fold"/>
</dbReference>
<dbReference type="Gene3D" id="3.30.1010.10">
    <property type="entry name" value="Phosphatidylinositol 3-kinase Catalytic Subunit, Chain A, domain 4"/>
    <property type="match status" value="1"/>
</dbReference>
<dbReference type="CDD" id="cd05174">
    <property type="entry name" value="PI3Kc_IA_delta"/>
    <property type="match status" value="1"/>
</dbReference>
<dbReference type="Gene3D" id="3.10.20.770">
    <property type="match status" value="1"/>
</dbReference>
<keyword evidence="16" id="KW-0391">Immunity</keyword>
<dbReference type="Pfam" id="PF00792">
    <property type="entry name" value="PI3K_C2"/>
    <property type="match status" value="1"/>
</dbReference>
<keyword evidence="10" id="KW-0399">Innate immunity</keyword>
<evidence type="ECO:0000256" key="24">
    <source>
        <dbReference type="ARBA" id="ARBA00075758"/>
    </source>
</evidence>
<feature type="domain" description="PI3K-RBD" evidence="29">
    <location>
        <begin position="188"/>
        <end position="279"/>
    </location>
</feature>
<evidence type="ECO:0000256" key="22">
    <source>
        <dbReference type="ARBA" id="ARBA00051347"/>
    </source>
</evidence>
<dbReference type="SMART" id="SM00143">
    <property type="entry name" value="PI3K_p85B"/>
    <property type="match status" value="1"/>
</dbReference>
<comment type="catalytic activity">
    <reaction evidence="21">
        <text>a 1,2-diacyl-sn-glycero-3-phospho-(1D-myo-inositol) + ATP = a 1,2-diacyl-sn-glycero-3-phospho-(1D-myo-inositol-3-phosphate) + ADP + H(+)</text>
        <dbReference type="Rhea" id="RHEA:12709"/>
        <dbReference type="ChEBI" id="CHEBI:15378"/>
        <dbReference type="ChEBI" id="CHEBI:30616"/>
        <dbReference type="ChEBI" id="CHEBI:57880"/>
        <dbReference type="ChEBI" id="CHEBI:58088"/>
        <dbReference type="ChEBI" id="CHEBI:456216"/>
        <dbReference type="EC" id="2.7.1.137"/>
    </reaction>
    <physiologicalReaction direction="left-to-right" evidence="21">
        <dbReference type="Rhea" id="RHEA:12710"/>
    </physiologicalReaction>
</comment>
<dbReference type="GO" id="GO:0016303">
    <property type="term" value="F:1-phosphatidylinositol-3-kinase activity"/>
    <property type="evidence" value="ECO:0007669"/>
    <property type="project" value="UniProtKB-EC"/>
</dbReference>
<evidence type="ECO:0000256" key="17">
    <source>
        <dbReference type="ARBA" id="ARBA00023098"/>
    </source>
</evidence>
<evidence type="ECO:0000313" key="32">
    <source>
        <dbReference type="Proteomes" id="UP000005215"/>
    </source>
</evidence>
<dbReference type="GO" id="GO:0045087">
    <property type="term" value="P:innate immune response"/>
    <property type="evidence" value="ECO:0007669"/>
    <property type="project" value="UniProtKB-KW"/>
</dbReference>
<keyword evidence="18" id="KW-1064">Adaptive immunity</keyword>
<dbReference type="GO" id="GO:0016477">
    <property type="term" value="P:cell migration"/>
    <property type="evidence" value="ECO:0007669"/>
    <property type="project" value="TreeGrafter"/>
</dbReference>
<evidence type="ECO:0000256" key="4">
    <source>
        <dbReference type="ARBA" id="ARBA00006209"/>
    </source>
</evidence>
<evidence type="ECO:0000256" key="25">
    <source>
        <dbReference type="SAM" id="MobiDB-lite"/>
    </source>
</evidence>
<keyword evidence="15" id="KW-0067">ATP-binding</keyword>
<evidence type="ECO:0000256" key="6">
    <source>
        <dbReference type="ARBA" id="ARBA00012073"/>
    </source>
</evidence>
<evidence type="ECO:0000313" key="31">
    <source>
        <dbReference type="Ensembl" id="ENSSTOP00000007091.3"/>
    </source>
</evidence>
<dbReference type="GO" id="GO:0042113">
    <property type="term" value="P:B cell activation"/>
    <property type="evidence" value="ECO:0007669"/>
    <property type="project" value="UniProtKB-ARBA"/>
</dbReference>
<keyword evidence="13" id="KW-0418">Kinase</keyword>
<feature type="region of interest" description="Disordered" evidence="25">
    <location>
        <begin position="289"/>
        <end position="309"/>
    </location>
</feature>
<evidence type="ECO:0000256" key="7">
    <source>
        <dbReference type="ARBA" id="ARBA00022490"/>
    </source>
</evidence>
<gene>
    <name evidence="31" type="primary">Pik3cd</name>
</gene>
<evidence type="ECO:0000256" key="21">
    <source>
        <dbReference type="ARBA" id="ARBA00023985"/>
    </source>
</evidence>
<comment type="pathway">
    <text evidence="3">Lipid metabolism.</text>
</comment>
<dbReference type="Proteomes" id="UP000005215">
    <property type="component" value="Unassembled WGS sequence"/>
</dbReference>
<dbReference type="PROSITE" id="PS51547">
    <property type="entry name" value="C2_PI3K"/>
    <property type="match status" value="1"/>
</dbReference>
<dbReference type="PANTHER" id="PTHR10048">
    <property type="entry name" value="PHOSPHATIDYLINOSITOL KINASE"/>
    <property type="match status" value="1"/>
</dbReference>
<dbReference type="InterPro" id="IPR029071">
    <property type="entry name" value="Ubiquitin-like_domsf"/>
</dbReference>
<dbReference type="GO" id="GO:0051094">
    <property type="term" value="P:positive regulation of developmental process"/>
    <property type="evidence" value="ECO:0007669"/>
    <property type="project" value="UniProtKB-ARBA"/>
</dbReference>
<dbReference type="GO" id="GO:0051240">
    <property type="term" value="P:positive regulation of multicellular organismal process"/>
    <property type="evidence" value="ECO:0007669"/>
    <property type="project" value="UniProtKB-ARBA"/>
</dbReference>
<dbReference type="FunFam" id="1.10.1070.11:FF:000001">
    <property type="entry name" value="Phosphatidylinositol 4,5-bisphosphate 3-kinase catalytic subunit"/>
    <property type="match status" value="1"/>
</dbReference>
<dbReference type="HOGENOM" id="CLU_002191_1_3_1"/>
<dbReference type="InterPro" id="IPR002420">
    <property type="entry name" value="PI3K-type_C2_dom"/>
</dbReference>
<dbReference type="GO" id="GO:0007166">
    <property type="term" value="P:cell surface receptor signaling pathway"/>
    <property type="evidence" value="ECO:0007669"/>
    <property type="project" value="UniProtKB-ARBA"/>
</dbReference>
<accession>I3MAN9</accession>
<keyword evidence="14" id="KW-0221">Differentiation</keyword>
<dbReference type="FunFam" id="3.30.1010.10:FF:000005">
    <property type="entry name" value="Phosphatidylinositol 4,5-bisphosphate 3-kinase catalytic subunit beta"/>
    <property type="match status" value="1"/>
</dbReference>
<dbReference type="InterPro" id="IPR042236">
    <property type="entry name" value="PI3K_accessory_sf"/>
</dbReference>
<dbReference type="EC" id="2.7.1.137" evidence="6"/>
<dbReference type="GO" id="GO:0006935">
    <property type="term" value="P:chemotaxis"/>
    <property type="evidence" value="ECO:0007669"/>
    <property type="project" value="UniProtKB-KW"/>
</dbReference>
<evidence type="ECO:0000256" key="12">
    <source>
        <dbReference type="ARBA" id="ARBA00022741"/>
    </source>
</evidence>
<evidence type="ECO:0000256" key="20">
    <source>
        <dbReference type="ARBA" id="ARBA00023981"/>
    </source>
</evidence>
<dbReference type="SMART" id="SM00145">
    <property type="entry name" value="PI3Ka"/>
    <property type="match status" value="1"/>
</dbReference>
<evidence type="ECO:0000256" key="15">
    <source>
        <dbReference type="ARBA" id="ARBA00022840"/>
    </source>
</evidence>
<dbReference type="InterPro" id="IPR037703">
    <property type="entry name" value="PI3-kinase_delta_cat"/>
</dbReference>
<evidence type="ECO:0000256" key="14">
    <source>
        <dbReference type="ARBA" id="ARBA00022782"/>
    </source>
</evidence>
<evidence type="ECO:0000256" key="13">
    <source>
        <dbReference type="ARBA" id="ARBA00022777"/>
    </source>
</evidence>
<dbReference type="Pfam" id="PF00794">
    <property type="entry name" value="PI3K_rbd"/>
    <property type="match status" value="1"/>
</dbReference>
<dbReference type="GO" id="GO:0022603">
    <property type="term" value="P:regulation of anatomical structure morphogenesis"/>
    <property type="evidence" value="ECO:0007669"/>
    <property type="project" value="UniProtKB-ARBA"/>
</dbReference>
<dbReference type="GO" id="GO:0035005">
    <property type="term" value="F:1-phosphatidylinositol-4-phosphate 3-kinase activity"/>
    <property type="evidence" value="ECO:0007669"/>
    <property type="project" value="TreeGrafter"/>
</dbReference>
<dbReference type="Pfam" id="PF02192">
    <property type="entry name" value="PI3K_p85B"/>
    <property type="match status" value="1"/>
</dbReference>
<dbReference type="EC" id="2.7.1.153" evidence="5"/>
<dbReference type="GO" id="GO:2000026">
    <property type="term" value="P:regulation of multicellular organismal development"/>
    <property type="evidence" value="ECO:0007669"/>
    <property type="project" value="UniProtKB-ARBA"/>
</dbReference>
<dbReference type="PROSITE" id="PS51544">
    <property type="entry name" value="PI3K_ABD"/>
    <property type="match status" value="1"/>
</dbReference>
<dbReference type="InterPro" id="IPR003113">
    <property type="entry name" value="PI3K_ABD"/>
</dbReference>
<dbReference type="PANTHER" id="PTHR10048:SF35">
    <property type="entry name" value="PHOSPHATIDYLINOSITOL 4,5-BISPHOSPHATE 3-KINASE CATALYTIC SUBUNIT DELTA ISOFORM"/>
    <property type="match status" value="1"/>
</dbReference>
<comment type="catalytic activity">
    <reaction evidence="22">
        <text>1-octadecanoyl-2-(5Z,8Z,11Z,14Z)-eicosatetraenoyl-sn-glycero-3-phospho-1D-myo-inositol 4,5-bisphosphate + ATP = 1-octadecanoyl-2-(5Z,8Z,11Z,14Z-eicosatetraenoyl)-sn-glycero-3-phospho-(1D-myo-inositol 3,4,5-triphosphate) + ADP + H(+)</text>
        <dbReference type="Rhea" id="RHEA:43396"/>
        <dbReference type="ChEBI" id="CHEBI:15378"/>
        <dbReference type="ChEBI" id="CHEBI:30616"/>
        <dbReference type="ChEBI" id="CHEBI:77137"/>
        <dbReference type="ChEBI" id="CHEBI:83243"/>
        <dbReference type="ChEBI" id="CHEBI:456216"/>
    </reaction>
    <physiologicalReaction direction="left-to-right" evidence="22">
        <dbReference type="Rhea" id="RHEA:43397"/>
    </physiologicalReaction>
</comment>
<dbReference type="GO" id="GO:0005886">
    <property type="term" value="C:plasma membrane"/>
    <property type="evidence" value="ECO:0007669"/>
    <property type="project" value="TreeGrafter"/>
</dbReference>
<feature type="domain" description="PIK helical" evidence="28">
    <location>
        <begin position="451"/>
        <end position="629"/>
    </location>
</feature>
<dbReference type="InterPro" id="IPR011009">
    <property type="entry name" value="Kinase-like_dom_sf"/>
</dbReference>
<dbReference type="SUPFAM" id="SSF54236">
    <property type="entry name" value="Ubiquitin-like"/>
    <property type="match status" value="1"/>
</dbReference>
<reference evidence="31" key="3">
    <citation type="submission" date="2025-09" db="UniProtKB">
        <authorList>
            <consortium name="Ensembl"/>
        </authorList>
    </citation>
    <scope>IDENTIFICATION</scope>
</reference>
<protein>
    <recommendedName>
        <fullName evidence="23">Phosphatidylinositol 4,5-bisphosphate 3-kinase catalytic subunit delta isoform</fullName>
        <ecNumber evidence="6">2.7.1.137</ecNumber>
        <ecNumber evidence="5">2.7.1.153</ecNumber>
    </recommendedName>
    <alternativeName>
        <fullName evidence="24">Phosphatidylinositol 4,5-bisphosphate 3-kinase 110 kDa catalytic subunit delta</fullName>
    </alternativeName>
</protein>
<dbReference type="Ensembl" id="ENSSTOT00000007923.3">
    <property type="protein sequence ID" value="ENSSTOP00000007091.3"/>
    <property type="gene ID" value="ENSSTOG00000007913.3"/>
</dbReference>
<keyword evidence="12" id="KW-0547">Nucleotide-binding</keyword>
<dbReference type="FunFam" id="2.60.40.150:FF:000046">
    <property type="entry name" value="Phosphatidylinositol 4,5-bisphosphate 3-kinase catalytic subunit"/>
    <property type="match status" value="1"/>
</dbReference>
<dbReference type="GO" id="GO:0005524">
    <property type="term" value="F:ATP binding"/>
    <property type="evidence" value="ECO:0007669"/>
    <property type="project" value="UniProtKB-KW"/>
</dbReference>
<evidence type="ECO:0000256" key="2">
    <source>
        <dbReference type="ARBA" id="ARBA00004805"/>
    </source>
</evidence>
<dbReference type="GO" id="GO:0005942">
    <property type="term" value="C:phosphatidylinositol 3-kinase complex"/>
    <property type="evidence" value="ECO:0007669"/>
    <property type="project" value="TreeGrafter"/>
</dbReference>
<dbReference type="FunFam" id="3.10.20.770:FF:000002">
    <property type="entry name" value="Phosphatidylinositol 4,5-bisphosphate 3-kinase catalytic subunit"/>
    <property type="match status" value="1"/>
</dbReference>
<dbReference type="InterPro" id="IPR035892">
    <property type="entry name" value="C2_domain_sf"/>
</dbReference>
<evidence type="ECO:0000256" key="9">
    <source>
        <dbReference type="ARBA" id="ARBA00022553"/>
    </source>
</evidence>
<dbReference type="PROSITE" id="PS00916">
    <property type="entry name" value="PI3_4_KINASE_2"/>
    <property type="match status" value="1"/>
</dbReference>
<comment type="catalytic activity">
    <reaction evidence="20">
        <text>a 1,2-diacyl-sn-glycero-3-phospho-(1D-myo-inositol-4,5-bisphosphate) + ATP = a 1,2-diacyl-sn-glycero-3-phospho-(1D-myo-inositol-3,4,5-trisphosphate) + ADP + H(+)</text>
        <dbReference type="Rhea" id="RHEA:21292"/>
        <dbReference type="ChEBI" id="CHEBI:15378"/>
        <dbReference type="ChEBI" id="CHEBI:30616"/>
        <dbReference type="ChEBI" id="CHEBI:57836"/>
        <dbReference type="ChEBI" id="CHEBI:58456"/>
        <dbReference type="ChEBI" id="CHEBI:456216"/>
        <dbReference type="EC" id="2.7.1.153"/>
    </reaction>
    <physiologicalReaction direction="left-to-right" evidence="20">
        <dbReference type="Rhea" id="RHEA:21293"/>
    </physiologicalReaction>
</comment>